<dbReference type="GO" id="GO:0032511">
    <property type="term" value="P:late endosome to vacuole transport via multivesicular body sorting pathway"/>
    <property type="evidence" value="ECO:0007669"/>
    <property type="project" value="TreeGrafter"/>
</dbReference>
<keyword evidence="5" id="KW-0653">Protein transport</keyword>
<organism evidence="8 9">
    <name type="scientific">Lepeophtheirus salmonis</name>
    <name type="common">Salmon louse</name>
    <name type="synonym">Caligus salmonis</name>
    <dbReference type="NCBI Taxonomy" id="72036"/>
    <lineage>
        <taxon>Eukaryota</taxon>
        <taxon>Metazoa</taxon>
        <taxon>Ecdysozoa</taxon>
        <taxon>Arthropoda</taxon>
        <taxon>Crustacea</taxon>
        <taxon>Multicrustacea</taxon>
        <taxon>Hexanauplia</taxon>
        <taxon>Copepoda</taxon>
        <taxon>Siphonostomatoida</taxon>
        <taxon>Caligidae</taxon>
        <taxon>Lepeophtheirus</taxon>
    </lineage>
</organism>
<keyword evidence="6" id="KW-0472">Membrane</keyword>
<dbReference type="Proteomes" id="UP000675881">
    <property type="component" value="Chromosome 9"/>
</dbReference>
<comment type="subcellular location">
    <subcellularLocation>
        <location evidence="1">Endosome membrane</location>
    </subcellularLocation>
</comment>
<dbReference type="GO" id="GO:0000815">
    <property type="term" value="C:ESCRT III complex"/>
    <property type="evidence" value="ECO:0007669"/>
    <property type="project" value="TreeGrafter"/>
</dbReference>
<dbReference type="EMBL" id="HG994588">
    <property type="protein sequence ID" value="CAF3040990.1"/>
    <property type="molecule type" value="Genomic_DNA"/>
</dbReference>
<proteinExistence type="inferred from homology"/>
<dbReference type="GO" id="GO:0015031">
    <property type="term" value="P:protein transport"/>
    <property type="evidence" value="ECO:0007669"/>
    <property type="project" value="UniProtKB-KW"/>
</dbReference>
<dbReference type="Pfam" id="PF03357">
    <property type="entry name" value="Snf7"/>
    <property type="match status" value="1"/>
</dbReference>
<dbReference type="AlphaFoldDB" id="A0A7R8D627"/>
<dbReference type="Pfam" id="PF25880">
    <property type="entry name" value="WHD_CHMP7_1st"/>
    <property type="match status" value="1"/>
</dbReference>
<comment type="similarity">
    <text evidence="2">Belongs to the SNF7 family.</text>
</comment>
<keyword evidence="4" id="KW-0967">Endosome</keyword>
<protein>
    <submittedName>
        <fullName evidence="8">(salmon louse) hypothetical protein</fullName>
    </submittedName>
</protein>
<dbReference type="OrthoDB" id="10250120at2759"/>
<sequence>METEDEIRIKKLIPSLDIGDKERLNFLYCPFRPRELNPVGYDEKLRFWCGAVEGICALQNSSIFSLESLKDDLRIYDKSPHGLQEVVSELRRTNKIVPLWNDGSWSSWAMDLAHSRIFNIKGHDSFLHVATLNKFMDDIKKYVKDNTELSINGWSYTRLKPPLSHREDLEPCLKRLVSSGNIMIIKMENGEEFIRCFSNNKLIQPEESEEKAIINLLLASEKIKVRLKELEEKEQSALVKTKEFLQKGQRDRAKNQLLKTKKIRKNLIENDNVLDKVENLLECFNASNSHKEVIKSLKTGNDVIKNHLLNVDDVEEIMDQVQETLQISSELSESIASSENVDESLLAELEELEKEDAESKDSDLADAMSMLKIPDNPLKLSNNNQSKKTAHIVCVQIYESRDDIDKNIKELGLAEQGFPPSLITHQHYRLEKFTLTSHFKTRTRLTYMLALKRKYIQQ</sequence>
<evidence type="ECO:0000256" key="5">
    <source>
        <dbReference type="ARBA" id="ARBA00022927"/>
    </source>
</evidence>
<accession>A0A7R8D627</accession>
<evidence type="ECO:0000256" key="2">
    <source>
        <dbReference type="ARBA" id="ARBA00006190"/>
    </source>
</evidence>
<evidence type="ECO:0000256" key="3">
    <source>
        <dbReference type="ARBA" id="ARBA00022448"/>
    </source>
</evidence>
<feature type="coiled-coil region" evidence="7">
    <location>
        <begin position="213"/>
        <end position="270"/>
    </location>
</feature>
<dbReference type="PANTHER" id="PTHR22761:SF5">
    <property type="entry name" value="CHARGED MULTIVESICULAR BODY PROTEIN 6"/>
    <property type="match status" value="1"/>
</dbReference>
<dbReference type="GO" id="GO:0006900">
    <property type="term" value="P:vesicle budding from membrane"/>
    <property type="evidence" value="ECO:0007669"/>
    <property type="project" value="TreeGrafter"/>
</dbReference>
<reference evidence="8" key="1">
    <citation type="submission" date="2021-02" db="EMBL/GenBank/DDBJ databases">
        <authorList>
            <person name="Bekaert M."/>
        </authorList>
    </citation>
    <scope>NUCLEOTIDE SEQUENCE</scope>
    <source>
        <strain evidence="8">IoA-00</strain>
    </source>
</reference>
<keyword evidence="7" id="KW-0175">Coiled coil</keyword>
<feature type="coiled-coil region" evidence="7">
    <location>
        <begin position="304"/>
        <end position="355"/>
    </location>
</feature>
<evidence type="ECO:0000256" key="6">
    <source>
        <dbReference type="ARBA" id="ARBA00023136"/>
    </source>
</evidence>
<dbReference type="InterPro" id="IPR005024">
    <property type="entry name" value="Snf7_fam"/>
</dbReference>
<keyword evidence="9" id="KW-1185">Reference proteome</keyword>
<evidence type="ECO:0000256" key="7">
    <source>
        <dbReference type="SAM" id="Coils"/>
    </source>
</evidence>
<dbReference type="PANTHER" id="PTHR22761">
    <property type="entry name" value="CHARGED MULTIVESICULAR BODY PROTEIN"/>
    <property type="match status" value="1"/>
</dbReference>
<evidence type="ECO:0000313" key="8">
    <source>
        <dbReference type="EMBL" id="CAF3040990.1"/>
    </source>
</evidence>
<evidence type="ECO:0000313" key="9">
    <source>
        <dbReference type="Proteomes" id="UP000675881"/>
    </source>
</evidence>
<keyword evidence="3" id="KW-0813">Transport</keyword>
<evidence type="ECO:0000256" key="1">
    <source>
        <dbReference type="ARBA" id="ARBA00004608"/>
    </source>
</evidence>
<gene>
    <name evidence="8" type="ORF">LSAA_14791</name>
</gene>
<evidence type="ECO:0000256" key="4">
    <source>
        <dbReference type="ARBA" id="ARBA00022753"/>
    </source>
</evidence>
<dbReference type="GO" id="GO:0005771">
    <property type="term" value="C:multivesicular body"/>
    <property type="evidence" value="ECO:0007669"/>
    <property type="project" value="TreeGrafter"/>
</dbReference>
<name>A0A7R8D627_LEPSM</name>